<organism evidence="2 3">
    <name type="scientific">Datura stramonium</name>
    <name type="common">Jimsonweed</name>
    <name type="synonym">Common thornapple</name>
    <dbReference type="NCBI Taxonomy" id="4076"/>
    <lineage>
        <taxon>Eukaryota</taxon>
        <taxon>Viridiplantae</taxon>
        <taxon>Streptophyta</taxon>
        <taxon>Embryophyta</taxon>
        <taxon>Tracheophyta</taxon>
        <taxon>Spermatophyta</taxon>
        <taxon>Magnoliopsida</taxon>
        <taxon>eudicotyledons</taxon>
        <taxon>Gunneridae</taxon>
        <taxon>Pentapetalae</taxon>
        <taxon>asterids</taxon>
        <taxon>lamiids</taxon>
        <taxon>Solanales</taxon>
        <taxon>Solanaceae</taxon>
        <taxon>Solanoideae</taxon>
        <taxon>Datureae</taxon>
        <taxon>Datura</taxon>
    </lineage>
</organism>
<evidence type="ECO:0000256" key="1">
    <source>
        <dbReference type="SAM" id="MobiDB-lite"/>
    </source>
</evidence>
<feature type="region of interest" description="Disordered" evidence="1">
    <location>
        <begin position="1"/>
        <end position="85"/>
    </location>
</feature>
<evidence type="ECO:0000313" key="3">
    <source>
        <dbReference type="Proteomes" id="UP000823775"/>
    </source>
</evidence>
<evidence type="ECO:0000313" key="2">
    <source>
        <dbReference type="EMBL" id="MCD7467222.1"/>
    </source>
</evidence>
<dbReference type="Proteomes" id="UP000823775">
    <property type="component" value="Unassembled WGS sequence"/>
</dbReference>
<gene>
    <name evidence="2" type="ORF">HAX54_004542</name>
</gene>
<feature type="compositionally biased region" description="Polar residues" evidence="1">
    <location>
        <begin position="18"/>
        <end position="30"/>
    </location>
</feature>
<protein>
    <submittedName>
        <fullName evidence="2">Uncharacterized protein</fullName>
    </submittedName>
</protein>
<name>A0ABS8T9F8_DATST</name>
<feature type="compositionally biased region" description="Acidic residues" evidence="1">
    <location>
        <begin position="175"/>
        <end position="185"/>
    </location>
</feature>
<dbReference type="EMBL" id="JACEIK010001211">
    <property type="protein sequence ID" value="MCD7467222.1"/>
    <property type="molecule type" value="Genomic_DNA"/>
</dbReference>
<keyword evidence="3" id="KW-1185">Reference proteome</keyword>
<feature type="region of interest" description="Disordered" evidence="1">
    <location>
        <begin position="165"/>
        <end position="187"/>
    </location>
</feature>
<reference evidence="2 3" key="1">
    <citation type="journal article" date="2021" name="BMC Genomics">
        <title>Datura genome reveals duplications of psychoactive alkaloid biosynthetic genes and high mutation rate following tissue culture.</title>
        <authorList>
            <person name="Rajewski A."/>
            <person name="Carter-House D."/>
            <person name="Stajich J."/>
            <person name="Litt A."/>
        </authorList>
    </citation>
    <scope>NUCLEOTIDE SEQUENCE [LARGE SCALE GENOMIC DNA]</scope>
    <source>
        <strain evidence="2">AR-01</strain>
    </source>
</reference>
<comment type="caution">
    <text evidence="2">The sequence shown here is derived from an EMBL/GenBank/DDBJ whole genome shotgun (WGS) entry which is preliminary data.</text>
</comment>
<feature type="compositionally biased region" description="Pro residues" evidence="1">
    <location>
        <begin position="7"/>
        <end position="17"/>
    </location>
</feature>
<sequence length="236" mass="25013">MNISPSIKPPSTAPPAPMNTSSDIPQSQPNIPDVPLLASLPPPVEGEVGSLMASLTGGSSYSMEIAPSPPSLSPEDELTTGPSSPHVEVDLPSLIANIRGRYVLPDLAPVSLTLNRASRSPTSFDPENMTVLARSSSEFDNADELVPLLCLSFISGLAATTVREQDHSESVSSAQEEENANDEGNDPFWLSEEIPVEAKNILDGATCRDSSLTQFVKAPANLVVLEGDCLVLDCWF</sequence>
<proteinExistence type="predicted"/>
<accession>A0ABS8T9F8</accession>